<dbReference type="Gene3D" id="2.40.50.100">
    <property type="match status" value="1"/>
</dbReference>
<evidence type="ECO:0000313" key="9">
    <source>
        <dbReference type="Proteomes" id="UP000001683"/>
    </source>
</evidence>
<dbReference type="Gene3D" id="2.40.30.170">
    <property type="match status" value="1"/>
</dbReference>
<dbReference type="Gene3D" id="1.10.287.470">
    <property type="entry name" value="Helix hairpin bin"/>
    <property type="match status" value="1"/>
</dbReference>
<dbReference type="PANTHER" id="PTHR32347">
    <property type="entry name" value="EFFLUX SYSTEM COMPONENT YKNX-RELATED"/>
    <property type="match status" value="1"/>
</dbReference>
<dbReference type="FunCoup" id="B2A6I1">
    <property type="interactions" value="37"/>
</dbReference>
<evidence type="ECO:0000256" key="1">
    <source>
        <dbReference type="ARBA" id="ARBA00004196"/>
    </source>
</evidence>
<dbReference type="GO" id="GO:0030313">
    <property type="term" value="C:cell envelope"/>
    <property type="evidence" value="ECO:0007669"/>
    <property type="project" value="UniProtKB-SubCell"/>
</dbReference>
<comment type="similarity">
    <text evidence="2">Belongs to the membrane fusion protein (MFP) (TC 8.A.1) family.</text>
</comment>
<keyword evidence="5" id="KW-0472">Membrane</keyword>
<dbReference type="InterPro" id="IPR058792">
    <property type="entry name" value="Beta-barrel_RND_2"/>
</dbReference>
<feature type="domain" description="CusB-like beta-barrel" evidence="7">
    <location>
        <begin position="282"/>
        <end position="349"/>
    </location>
</feature>
<dbReference type="KEGG" id="nth:Nther_1943"/>
<feature type="transmembrane region" description="Helical" evidence="5">
    <location>
        <begin position="17"/>
        <end position="34"/>
    </location>
</feature>
<dbReference type="InterPro" id="IPR050465">
    <property type="entry name" value="UPF0194_transport"/>
</dbReference>
<dbReference type="NCBIfam" id="TIGR01730">
    <property type="entry name" value="RND_mfp"/>
    <property type="match status" value="1"/>
</dbReference>
<dbReference type="PANTHER" id="PTHR32347:SF23">
    <property type="entry name" value="BLL5650 PROTEIN"/>
    <property type="match status" value="1"/>
</dbReference>
<comment type="subcellular location">
    <subcellularLocation>
        <location evidence="1">Cell envelope</location>
    </subcellularLocation>
</comment>
<dbReference type="InterPro" id="IPR006143">
    <property type="entry name" value="RND_pump_MFP"/>
</dbReference>
<evidence type="ECO:0000259" key="6">
    <source>
        <dbReference type="Pfam" id="PF25917"/>
    </source>
</evidence>
<organism evidence="8 9">
    <name type="scientific">Natranaerobius thermophilus (strain ATCC BAA-1301 / DSM 18059 / JW/NM-WN-LF)</name>
    <dbReference type="NCBI Taxonomy" id="457570"/>
    <lineage>
        <taxon>Bacteria</taxon>
        <taxon>Bacillati</taxon>
        <taxon>Bacillota</taxon>
        <taxon>Clostridia</taxon>
        <taxon>Natranaerobiales</taxon>
        <taxon>Natranaerobiaceae</taxon>
        <taxon>Natranaerobius</taxon>
    </lineage>
</organism>
<reference evidence="8 9" key="1">
    <citation type="submission" date="2008-04" db="EMBL/GenBank/DDBJ databases">
        <title>Complete sequence of chromosome of Natranaerobius thermophilus JW/NM-WN-LF.</title>
        <authorList>
            <consortium name="US DOE Joint Genome Institute"/>
            <person name="Copeland A."/>
            <person name="Lucas S."/>
            <person name="Lapidus A."/>
            <person name="Glavina del Rio T."/>
            <person name="Dalin E."/>
            <person name="Tice H."/>
            <person name="Bruce D."/>
            <person name="Goodwin L."/>
            <person name="Pitluck S."/>
            <person name="Chertkov O."/>
            <person name="Brettin T."/>
            <person name="Detter J.C."/>
            <person name="Han C."/>
            <person name="Kuske C.R."/>
            <person name="Schmutz J."/>
            <person name="Larimer F."/>
            <person name="Land M."/>
            <person name="Hauser L."/>
            <person name="Kyrpides N."/>
            <person name="Lykidis A."/>
            <person name="Mesbah N.M."/>
            <person name="Wiegel J."/>
        </authorList>
    </citation>
    <scope>NUCLEOTIDE SEQUENCE [LARGE SCALE GENOMIC DNA]</scope>
    <source>
        <strain evidence="9">ATCC BAA-1301 / DSM 18059 / JW/NM-WN-LF</strain>
    </source>
</reference>
<keyword evidence="3 4" id="KW-0175">Coiled coil</keyword>
<dbReference type="Pfam" id="PF25954">
    <property type="entry name" value="Beta-barrel_RND_2"/>
    <property type="match status" value="1"/>
</dbReference>
<reference evidence="8 9" key="2">
    <citation type="journal article" date="2011" name="J. Bacteriol.">
        <title>Complete genome sequence of the anaerobic, halophilic alkalithermophile Natranaerobius thermophilus JW/NM-WN-LF.</title>
        <authorList>
            <person name="Zhao B."/>
            <person name="Mesbah N.M."/>
            <person name="Dalin E."/>
            <person name="Goodwin L."/>
            <person name="Nolan M."/>
            <person name="Pitluck S."/>
            <person name="Chertkov O."/>
            <person name="Brettin T.S."/>
            <person name="Han J."/>
            <person name="Larimer F.W."/>
            <person name="Land M.L."/>
            <person name="Hauser L."/>
            <person name="Kyrpides N."/>
            <person name="Wiegel J."/>
        </authorList>
    </citation>
    <scope>NUCLEOTIDE SEQUENCE [LARGE SCALE GENOMIC DNA]</scope>
    <source>
        <strain evidence="9">ATCC BAA-1301 / DSM 18059 / JW/NM-WN-LF</strain>
    </source>
</reference>
<accession>B2A6I1</accession>
<evidence type="ECO:0000256" key="5">
    <source>
        <dbReference type="SAM" id="Phobius"/>
    </source>
</evidence>
<dbReference type="GO" id="GO:0016020">
    <property type="term" value="C:membrane"/>
    <property type="evidence" value="ECO:0007669"/>
    <property type="project" value="InterPro"/>
</dbReference>
<dbReference type="SUPFAM" id="SSF111369">
    <property type="entry name" value="HlyD-like secretion proteins"/>
    <property type="match status" value="2"/>
</dbReference>
<dbReference type="InParanoid" id="B2A6I1"/>
<gene>
    <name evidence="8" type="ordered locus">Nther_1943</name>
</gene>
<name>B2A6I1_NATTJ</name>
<dbReference type="Proteomes" id="UP000001683">
    <property type="component" value="Chromosome"/>
</dbReference>
<keyword evidence="9" id="KW-1185">Reference proteome</keyword>
<dbReference type="RefSeq" id="WP_012448374.1">
    <property type="nucleotide sequence ID" value="NC_010718.1"/>
</dbReference>
<dbReference type="InterPro" id="IPR058625">
    <property type="entry name" value="MdtA-like_BSH"/>
</dbReference>
<dbReference type="OrthoDB" id="9810430at2"/>
<dbReference type="eggNOG" id="COG0845">
    <property type="taxonomic scope" value="Bacteria"/>
</dbReference>
<sequence length="450" mass="49329">MTTEQKNSKFKLSRNKLIVIGLAVLAIVSGYFIINFTGDGFAEEENSNVDKEQDHSLVDVKQVPRQNIEKTVTVSGNVEAADDRLVIPQASGEIETIHYEEGDKVSQDDILMEIDSEDARLQRQEAEAALDAARANLEEAEAGAQDAELVEAENAVSNAEDNLRQAEKELERIEEMHQEEFATDQQLEQAEMQYNNAKSQLESAEAAKDAVEDGARQEQLDALEAQVRQAETGVELAKRAEENSQVKAPASGTIVSSEFSEGEMAGAGEPAFMIMDQDTFQVTATAPASYVHQISVGDSTEIRIPALNENFQGEIQRIGEIPAEKGRNYPVEIAITEENNDLRTGMFAENYLVIERHVDVLAVPRSSLVEHNDEIGIYTVNQDSTIDFNVLELGISQEGYLQVVDGLQEDDVIVVGGQSEVVPGEEVKKNYLQEAKSSDITNGENHGGGN</sequence>
<dbReference type="Pfam" id="PF25917">
    <property type="entry name" value="BSH_RND"/>
    <property type="match status" value="1"/>
</dbReference>
<dbReference type="AlphaFoldDB" id="B2A6I1"/>
<keyword evidence="5" id="KW-0812">Transmembrane</keyword>
<evidence type="ECO:0000256" key="2">
    <source>
        <dbReference type="ARBA" id="ARBA00009477"/>
    </source>
</evidence>
<evidence type="ECO:0000259" key="7">
    <source>
        <dbReference type="Pfam" id="PF25954"/>
    </source>
</evidence>
<feature type="coiled-coil region" evidence="4">
    <location>
        <begin position="116"/>
        <end position="240"/>
    </location>
</feature>
<dbReference type="EMBL" id="CP001034">
    <property type="protein sequence ID" value="ACB85514.1"/>
    <property type="molecule type" value="Genomic_DNA"/>
</dbReference>
<evidence type="ECO:0000256" key="3">
    <source>
        <dbReference type="ARBA" id="ARBA00023054"/>
    </source>
</evidence>
<dbReference type="GO" id="GO:0022857">
    <property type="term" value="F:transmembrane transporter activity"/>
    <property type="evidence" value="ECO:0007669"/>
    <property type="project" value="InterPro"/>
</dbReference>
<keyword evidence="5" id="KW-1133">Transmembrane helix</keyword>
<feature type="domain" description="Multidrug resistance protein MdtA-like barrel-sandwich hybrid" evidence="6">
    <location>
        <begin position="86"/>
        <end position="277"/>
    </location>
</feature>
<evidence type="ECO:0000256" key="4">
    <source>
        <dbReference type="SAM" id="Coils"/>
    </source>
</evidence>
<evidence type="ECO:0000313" key="8">
    <source>
        <dbReference type="EMBL" id="ACB85514.1"/>
    </source>
</evidence>
<protein>
    <submittedName>
        <fullName evidence="8">Efflux transporter, RND family, MFP subunit</fullName>
    </submittedName>
</protein>
<proteinExistence type="inferred from homology"/>
<dbReference type="STRING" id="457570.Nther_1943"/>
<dbReference type="Gene3D" id="2.40.420.20">
    <property type="match status" value="1"/>
</dbReference>
<dbReference type="HOGENOM" id="CLU_018816_14_4_9"/>